<dbReference type="OrthoDB" id="39672at2157"/>
<evidence type="ECO:0000256" key="5">
    <source>
        <dbReference type="ARBA" id="ARBA00012915"/>
    </source>
</evidence>
<dbReference type="GO" id="GO:0006508">
    <property type="term" value="P:proteolysis"/>
    <property type="evidence" value="ECO:0007669"/>
    <property type="project" value="UniProtKB-KW"/>
</dbReference>
<dbReference type="GO" id="GO:0005829">
    <property type="term" value="C:cytosol"/>
    <property type="evidence" value="ECO:0007669"/>
    <property type="project" value="InterPro"/>
</dbReference>
<comment type="catalytic activity">
    <reaction evidence="1 10">
        <text>Release of an N-terminal pyroglutamyl group from a polypeptide, the second amino acid generally not being Pro.</text>
        <dbReference type="EC" id="3.4.19.3"/>
    </reaction>
</comment>
<dbReference type="SUPFAM" id="SSF53182">
    <property type="entry name" value="Pyrrolidone carboxyl peptidase (pyroglutamate aminopeptidase)"/>
    <property type="match status" value="1"/>
</dbReference>
<dbReference type="InterPro" id="IPR016125">
    <property type="entry name" value="Peptidase_C15-like"/>
</dbReference>
<evidence type="ECO:0000256" key="8">
    <source>
        <dbReference type="ARBA" id="ARBA00022801"/>
    </source>
</evidence>
<dbReference type="InterPro" id="IPR033693">
    <property type="entry name" value="PGPEP1_Glu_AS"/>
</dbReference>
<dbReference type="CDD" id="cd00501">
    <property type="entry name" value="Peptidase_C15"/>
    <property type="match status" value="1"/>
</dbReference>
<sequence length="208" mass="22229">MTVLLTGYEPFGEHETNPSERLAARFDGRTIDGEAVIGRVLPVEFDRIEGELLGMIDEVRPDRALSMGLAAGRSAISIERVAINVADAGETPDNDGTRPHDERIDPDGPDAYFATVPVVDCVETLLNAGIPARVSNTAGTHCCNRALYAARHHTDLPSGFVHLPRTPEQAARNGIEGAATSGGVVPPSMDLDRQERAIELLIARIGVS</sequence>
<dbReference type="Proteomes" id="UP000075321">
    <property type="component" value="Unassembled WGS sequence"/>
</dbReference>
<proteinExistence type="inferred from homology"/>
<comment type="function">
    <text evidence="2">Removes 5-oxoproline from various penultimate amino acid residues except L-proline.</text>
</comment>
<comment type="caution">
    <text evidence="12">The sequence shown here is derived from an EMBL/GenBank/DDBJ whole genome shotgun (WGS) entry which is preliminary data.</text>
</comment>
<gene>
    <name evidence="12" type="primary">pcp</name>
    <name evidence="12" type="ORF">HAPAU_27270</name>
</gene>
<evidence type="ECO:0000256" key="7">
    <source>
        <dbReference type="ARBA" id="ARBA00022670"/>
    </source>
</evidence>
<comment type="similarity">
    <text evidence="4">Belongs to the peptidase C15 family.</text>
</comment>
<keyword evidence="13" id="KW-1185">Reference proteome</keyword>
<dbReference type="GO" id="GO:0016920">
    <property type="term" value="F:pyroglutamyl-peptidase activity"/>
    <property type="evidence" value="ECO:0007669"/>
    <property type="project" value="UniProtKB-EC"/>
</dbReference>
<reference evidence="12 13" key="1">
    <citation type="submission" date="2016-02" db="EMBL/GenBank/DDBJ databases">
        <title>Genome sequence of Halalkalicoccus paucihalophilus DSM 24557.</title>
        <authorList>
            <person name="Poehlein A."/>
            <person name="Daniel R."/>
        </authorList>
    </citation>
    <scope>NUCLEOTIDE SEQUENCE [LARGE SCALE GENOMIC DNA]</scope>
    <source>
        <strain evidence="12 13">DSM 24557</strain>
    </source>
</reference>
<dbReference type="PROSITE" id="PS01333">
    <property type="entry name" value="PYRASE_GLU"/>
    <property type="match status" value="1"/>
</dbReference>
<feature type="region of interest" description="Disordered" evidence="11">
    <location>
        <begin position="88"/>
        <end position="108"/>
    </location>
</feature>
<name>A0A151AC32_9EURY</name>
<dbReference type="Pfam" id="PF01470">
    <property type="entry name" value="Peptidase_C15"/>
    <property type="match status" value="1"/>
</dbReference>
<feature type="compositionally biased region" description="Basic and acidic residues" evidence="11">
    <location>
        <begin position="95"/>
        <end position="106"/>
    </location>
</feature>
<organism evidence="12 13">
    <name type="scientific">Halalkalicoccus paucihalophilus</name>
    <dbReference type="NCBI Taxonomy" id="1008153"/>
    <lineage>
        <taxon>Archaea</taxon>
        <taxon>Methanobacteriati</taxon>
        <taxon>Methanobacteriota</taxon>
        <taxon>Stenosarchaea group</taxon>
        <taxon>Halobacteria</taxon>
        <taxon>Halobacteriales</taxon>
        <taxon>Halococcaceae</taxon>
        <taxon>Halalkalicoccus</taxon>
    </lineage>
</organism>
<feature type="active site" evidence="10">
    <location>
        <position position="79"/>
    </location>
</feature>
<keyword evidence="6" id="KW-0963">Cytoplasm</keyword>
<dbReference type="PANTHER" id="PTHR23402">
    <property type="entry name" value="PROTEASE FAMILY C15 PYROGLUTAMYL-PEPTIDASE I-RELATED"/>
    <property type="match status" value="1"/>
</dbReference>
<dbReference type="InterPro" id="IPR000816">
    <property type="entry name" value="Peptidase_C15"/>
</dbReference>
<evidence type="ECO:0000256" key="2">
    <source>
        <dbReference type="ARBA" id="ARBA00002280"/>
    </source>
</evidence>
<keyword evidence="9" id="KW-0788">Thiol protease</keyword>
<evidence type="ECO:0000256" key="11">
    <source>
        <dbReference type="SAM" id="MobiDB-lite"/>
    </source>
</evidence>
<comment type="subcellular location">
    <subcellularLocation>
        <location evidence="3">Cytoplasm</location>
    </subcellularLocation>
</comment>
<dbReference type="InterPro" id="IPR036440">
    <property type="entry name" value="Peptidase_C15-like_sf"/>
</dbReference>
<evidence type="ECO:0000256" key="4">
    <source>
        <dbReference type="ARBA" id="ARBA00006641"/>
    </source>
</evidence>
<dbReference type="RefSeq" id="WP_066383454.1">
    <property type="nucleotide sequence ID" value="NZ_LTAZ01000007.1"/>
</dbReference>
<dbReference type="PATRIC" id="fig|1008153.3.peg.2784"/>
<dbReference type="EC" id="3.4.19.3" evidence="5 10"/>
<dbReference type="PRINTS" id="PR00706">
    <property type="entry name" value="PYROGLUPTASE"/>
</dbReference>
<dbReference type="PIRSF" id="PIRSF015592">
    <property type="entry name" value="Prld-crbxl_pptds"/>
    <property type="match status" value="1"/>
</dbReference>
<evidence type="ECO:0000313" key="13">
    <source>
        <dbReference type="Proteomes" id="UP000075321"/>
    </source>
</evidence>
<dbReference type="PANTHER" id="PTHR23402:SF1">
    <property type="entry name" value="PYROGLUTAMYL-PEPTIDASE I"/>
    <property type="match status" value="1"/>
</dbReference>
<evidence type="ECO:0000256" key="1">
    <source>
        <dbReference type="ARBA" id="ARBA00001770"/>
    </source>
</evidence>
<evidence type="ECO:0000256" key="6">
    <source>
        <dbReference type="ARBA" id="ARBA00022490"/>
    </source>
</evidence>
<evidence type="ECO:0000256" key="10">
    <source>
        <dbReference type="PROSITE-ProRule" id="PRU10076"/>
    </source>
</evidence>
<dbReference type="Gene3D" id="3.40.630.20">
    <property type="entry name" value="Peptidase C15, pyroglutamyl peptidase I-like"/>
    <property type="match status" value="1"/>
</dbReference>
<evidence type="ECO:0000256" key="3">
    <source>
        <dbReference type="ARBA" id="ARBA00004496"/>
    </source>
</evidence>
<keyword evidence="8 12" id="KW-0378">Hydrolase</keyword>
<dbReference type="AlphaFoldDB" id="A0A151AC32"/>
<protein>
    <recommendedName>
        <fullName evidence="5 10">Pyroglutamyl-peptidase I</fullName>
        <ecNumber evidence="5 10">3.4.19.3</ecNumber>
    </recommendedName>
</protein>
<evidence type="ECO:0000256" key="9">
    <source>
        <dbReference type="ARBA" id="ARBA00022807"/>
    </source>
</evidence>
<evidence type="ECO:0000313" key="12">
    <source>
        <dbReference type="EMBL" id="KYH25144.1"/>
    </source>
</evidence>
<dbReference type="EMBL" id="LTAZ01000007">
    <property type="protein sequence ID" value="KYH25144.1"/>
    <property type="molecule type" value="Genomic_DNA"/>
</dbReference>
<keyword evidence="7" id="KW-0645">Protease</keyword>
<accession>A0A151AC32</accession>